<comment type="cofactor">
    <cofactor evidence="1">
        <name>Mg(2+)</name>
        <dbReference type="ChEBI" id="CHEBI:18420"/>
    </cofactor>
</comment>
<evidence type="ECO:0000256" key="6">
    <source>
        <dbReference type="ARBA" id="ARBA00022676"/>
    </source>
</evidence>
<dbReference type="OrthoDB" id="10257085at2759"/>
<dbReference type="FunFam" id="3.40.50.2020:FF:000049">
    <property type="entry name" value="Putative uracil phosphoribosyltransferase urg2"/>
    <property type="match status" value="1"/>
</dbReference>
<evidence type="ECO:0000256" key="9">
    <source>
        <dbReference type="ARBA" id="ARBA00023134"/>
    </source>
</evidence>
<evidence type="ECO:0000259" key="10">
    <source>
        <dbReference type="Pfam" id="PF14681"/>
    </source>
</evidence>
<dbReference type="NCBIfam" id="NF001097">
    <property type="entry name" value="PRK00129.1"/>
    <property type="match status" value="1"/>
</dbReference>
<gene>
    <name evidence="11" type="ORF">BDV29DRAFT_194973</name>
</gene>
<dbReference type="PANTHER" id="PTHR32315:SF4">
    <property type="entry name" value="URACIL PHOSPHORIBOSYLTRANSFERASE, CHLOROPLASTIC"/>
    <property type="match status" value="1"/>
</dbReference>
<dbReference type="Gene3D" id="3.40.50.2020">
    <property type="match status" value="1"/>
</dbReference>
<dbReference type="Proteomes" id="UP000326565">
    <property type="component" value="Unassembled WGS sequence"/>
</dbReference>
<dbReference type="InterPro" id="IPR000836">
    <property type="entry name" value="PRTase_dom"/>
</dbReference>
<keyword evidence="5" id="KW-0021">Allosteric enzyme</keyword>
<protein>
    <recommendedName>
        <fullName evidence="4">uracil phosphoribosyltransferase</fullName>
        <ecNumber evidence="4">2.4.2.9</ecNumber>
    </recommendedName>
</protein>
<dbReference type="GO" id="GO:0004845">
    <property type="term" value="F:uracil phosphoribosyltransferase activity"/>
    <property type="evidence" value="ECO:0007669"/>
    <property type="project" value="UniProtKB-EC"/>
</dbReference>
<keyword evidence="7 11" id="KW-0808">Transferase</keyword>
<keyword evidence="9" id="KW-0342">GTP-binding</keyword>
<evidence type="ECO:0000256" key="1">
    <source>
        <dbReference type="ARBA" id="ARBA00001946"/>
    </source>
</evidence>
<comment type="pathway">
    <text evidence="2">Pyrimidine metabolism; UMP biosynthesis via salvage pathway; UMP from uracil: step 1/1.</text>
</comment>
<keyword evidence="12" id="KW-1185">Reference proteome</keyword>
<evidence type="ECO:0000256" key="8">
    <source>
        <dbReference type="ARBA" id="ARBA00022741"/>
    </source>
</evidence>
<dbReference type="InterPro" id="IPR050054">
    <property type="entry name" value="UPRTase/APRTase"/>
</dbReference>
<keyword evidence="6 11" id="KW-0328">Glycosyltransferase</keyword>
<dbReference type="EC" id="2.4.2.9" evidence="4"/>
<dbReference type="Pfam" id="PF14681">
    <property type="entry name" value="UPRTase"/>
    <property type="match status" value="1"/>
</dbReference>
<evidence type="ECO:0000256" key="5">
    <source>
        <dbReference type="ARBA" id="ARBA00022533"/>
    </source>
</evidence>
<evidence type="ECO:0000256" key="4">
    <source>
        <dbReference type="ARBA" id="ARBA00011894"/>
    </source>
</evidence>
<evidence type="ECO:0000256" key="7">
    <source>
        <dbReference type="ARBA" id="ARBA00022679"/>
    </source>
</evidence>
<evidence type="ECO:0000256" key="3">
    <source>
        <dbReference type="ARBA" id="ARBA00009516"/>
    </source>
</evidence>
<evidence type="ECO:0000256" key="2">
    <source>
        <dbReference type="ARBA" id="ARBA00005180"/>
    </source>
</evidence>
<comment type="similarity">
    <text evidence="3">Belongs to the UPRTase family.</text>
</comment>
<dbReference type="PANTHER" id="PTHR32315">
    <property type="entry name" value="ADENINE PHOSPHORIBOSYLTRANSFERASE"/>
    <property type="match status" value="1"/>
</dbReference>
<feature type="domain" description="Phosphoribosyltransferase" evidence="10">
    <location>
        <begin position="10"/>
        <end position="222"/>
    </location>
</feature>
<dbReference type="SUPFAM" id="SSF53271">
    <property type="entry name" value="PRTase-like"/>
    <property type="match status" value="1"/>
</dbReference>
<evidence type="ECO:0000313" key="11">
    <source>
        <dbReference type="EMBL" id="KAB8069328.1"/>
    </source>
</evidence>
<organism evidence="11 12">
    <name type="scientific">Aspergillus leporis</name>
    <dbReference type="NCBI Taxonomy" id="41062"/>
    <lineage>
        <taxon>Eukaryota</taxon>
        <taxon>Fungi</taxon>
        <taxon>Dikarya</taxon>
        <taxon>Ascomycota</taxon>
        <taxon>Pezizomycotina</taxon>
        <taxon>Eurotiomycetes</taxon>
        <taxon>Eurotiomycetidae</taxon>
        <taxon>Eurotiales</taxon>
        <taxon>Aspergillaceae</taxon>
        <taxon>Aspergillus</taxon>
        <taxon>Aspergillus subgen. Circumdati</taxon>
    </lineage>
</organism>
<dbReference type="GO" id="GO:0005525">
    <property type="term" value="F:GTP binding"/>
    <property type="evidence" value="ECO:0007669"/>
    <property type="project" value="UniProtKB-KW"/>
</dbReference>
<dbReference type="EMBL" id="ML732346">
    <property type="protein sequence ID" value="KAB8069328.1"/>
    <property type="molecule type" value="Genomic_DNA"/>
</dbReference>
<dbReference type="AlphaFoldDB" id="A0A5N5WLA6"/>
<evidence type="ECO:0000313" key="12">
    <source>
        <dbReference type="Proteomes" id="UP000326565"/>
    </source>
</evidence>
<dbReference type="CDD" id="cd06223">
    <property type="entry name" value="PRTases_typeI"/>
    <property type="match status" value="1"/>
</dbReference>
<accession>A0A5N5WLA6</accession>
<sequence>MSLPSNVHISSHPCLQAKLSQLRSKSASTRETRGLVHEIATILGVEAFATVLKTTKRGTDQTPLGIQYDTQDIDPANVALVPILRSGLGMIEAINNLLPSPVPIYHLGLFREKLTLQPVEYYNNLPFQRKGNTNNAAADTAVLLDPIVATGATAEAAIHLLREWGVKRVIMLSVLGSEDGIRRVAESWPEGVEFWTGAVDEKCNEQGMIVPGLGDIGDRLFVAIGKE</sequence>
<reference evidence="11 12" key="1">
    <citation type="submission" date="2019-04" db="EMBL/GenBank/DDBJ databases">
        <title>Friends and foes A comparative genomics study of 23 Aspergillus species from section Flavi.</title>
        <authorList>
            <consortium name="DOE Joint Genome Institute"/>
            <person name="Kjaerbolling I."/>
            <person name="Vesth T."/>
            <person name="Frisvad J.C."/>
            <person name="Nybo J.L."/>
            <person name="Theobald S."/>
            <person name="Kildgaard S."/>
            <person name="Isbrandt T."/>
            <person name="Kuo A."/>
            <person name="Sato A."/>
            <person name="Lyhne E.K."/>
            <person name="Kogle M.E."/>
            <person name="Wiebenga A."/>
            <person name="Kun R.S."/>
            <person name="Lubbers R.J."/>
            <person name="Makela M.R."/>
            <person name="Barry K."/>
            <person name="Chovatia M."/>
            <person name="Clum A."/>
            <person name="Daum C."/>
            <person name="Haridas S."/>
            <person name="He G."/>
            <person name="LaButti K."/>
            <person name="Lipzen A."/>
            <person name="Mondo S."/>
            <person name="Riley R."/>
            <person name="Salamov A."/>
            <person name="Simmons B.A."/>
            <person name="Magnuson J.K."/>
            <person name="Henrissat B."/>
            <person name="Mortensen U.H."/>
            <person name="Larsen T.O."/>
            <person name="Devries R.P."/>
            <person name="Grigoriev I.V."/>
            <person name="Machida M."/>
            <person name="Baker S.E."/>
            <person name="Andersen M.R."/>
        </authorList>
    </citation>
    <scope>NUCLEOTIDE SEQUENCE [LARGE SCALE GENOMIC DNA]</scope>
    <source>
        <strain evidence="11 12">CBS 151.66</strain>
    </source>
</reference>
<name>A0A5N5WLA6_9EURO</name>
<keyword evidence="8" id="KW-0547">Nucleotide-binding</keyword>
<proteinExistence type="inferred from homology"/>
<dbReference type="InterPro" id="IPR029057">
    <property type="entry name" value="PRTase-like"/>
</dbReference>